<dbReference type="SMR" id="A0A3B6QPL8"/>
<dbReference type="InterPro" id="IPR002182">
    <property type="entry name" value="NB-ARC"/>
</dbReference>
<dbReference type="InterPro" id="IPR036388">
    <property type="entry name" value="WH-like_DNA-bd_sf"/>
</dbReference>
<dbReference type="GO" id="GO:0006952">
    <property type="term" value="P:defense response"/>
    <property type="evidence" value="ECO:0007669"/>
    <property type="project" value="UniProtKB-KW"/>
</dbReference>
<dbReference type="InterPro" id="IPR027417">
    <property type="entry name" value="P-loop_NTPase"/>
</dbReference>
<dbReference type="Pfam" id="PF23559">
    <property type="entry name" value="WHD_DRP"/>
    <property type="match status" value="1"/>
</dbReference>
<evidence type="ECO:0000259" key="3">
    <source>
        <dbReference type="Pfam" id="PF00931"/>
    </source>
</evidence>
<proteinExistence type="predicted"/>
<dbReference type="SUPFAM" id="SSF52047">
    <property type="entry name" value="RNI-like"/>
    <property type="match status" value="1"/>
</dbReference>
<dbReference type="PANTHER" id="PTHR36766">
    <property type="entry name" value="PLANT BROAD-SPECTRUM MILDEW RESISTANCE PROTEIN RPW8"/>
    <property type="match status" value="1"/>
</dbReference>
<dbReference type="GO" id="GO:0043531">
    <property type="term" value="F:ADP binding"/>
    <property type="evidence" value="ECO:0007669"/>
    <property type="project" value="InterPro"/>
</dbReference>
<dbReference type="InterPro" id="IPR006553">
    <property type="entry name" value="Leu-rich_rpt_Cys-con_subtyp"/>
</dbReference>
<dbReference type="Gene3D" id="1.10.10.10">
    <property type="entry name" value="Winged helix-like DNA-binding domain superfamily/Winged helix DNA-binding domain"/>
    <property type="match status" value="1"/>
</dbReference>
<dbReference type="Proteomes" id="UP000019116">
    <property type="component" value="Chromosome 6D"/>
</dbReference>
<gene>
    <name evidence="5" type="primary">LOC123146296</name>
</gene>
<keyword evidence="2" id="KW-0611">Plant defense</keyword>
<dbReference type="PRINTS" id="PR00364">
    <property type="entry name" value="DISEASERSIST"/>
</dbReference>
<sequence length="1242" mass="139681">MYYCSIVDATTIHVPVATGNSSNRKRMRTGQESTHINAANPNGWNKDSFPKRIQDITSQLQGKREAVTRILKILGSDSGGATSNHSQLMVTDPRRRTSSLVQGKVYGRAEDKSYIKMLIKECKSDASLTVLPIVGIGGVGKTTLAQLVYNDPALKSQFDHKIWIWVSNNFDEMRLTRQMLECVSQESHDGLCSFPNLQEILKGHIKSKRFLLVLDDVWKDMDDGRWNKLLAPFNSGSANGNMIIMTTRKLSIAKRRGTIRPINLGTLGKDHFWQLFKSCAFGDENYEAQASLSDLGQEIAQKLKGNPLAAQTAGALLRDHLTVDHWSNTLKTEAWNSLQRADGIMFCLKLSYDELTYPLRQCCSYCSIFPYNYQFLAEELVRLWISQGFVKCDHSSRSLEEIGWYYLTDLVNLGLFQRVEIEKPSIGSQTYYIMCGLMYDFARLVSRTECATLDGLQCNTVLSTVHHLSIVTDCIYRRDNKTGSIRRCENFDFLSQNIVASVRKLRTVVLIGEYDSFFFKEFQDVFEKAHNLRLLQMSATSADFSSFMRSLANPTRLRYLKLQNGHTEQKALPQVLNKFFHLQVLDAAFCMSLHMVDLEDCSEQRILPSLEMLRFLKRLKLCNMRRVSEVLVPSLEELVLDGMPDLQRCSCTSVGGMKSSLRVLEIQRCPVLDVFDLFQKGCNYETEHKSWLPSLRKLIMCDCPNLQVQTPLPLSAIFSELLISRVSTIMTMEGSSMGTFKSNGKRIWDMPFVQTMALDDRILAFHNLKDIKCLEISSCGNLTSISFKCLSQLISLKSLKIVDCTKLFSPDSVPKHTHEDTITVKDAALPALESLDIRGCRIIGKCLSLMLQHSPTLKDLYLYNCSQLTQQRIEEEGKVSASWTSRYLCDASSGYADDTRPYADDTRPSSAVEDLVHIPLDLKKITICGCPHLIVDGSREGFAGFTSSSQVENGRCLLPQSLEHLDWSDYSRKALRPCFVGNLTCLKKINLNSGRSLECLQLDSCTALEDLEIQGCDQLVTIEGLRSLGILRSLKLSYNSRLKSLQLHSCTSLERLEVGSCSSLVTLEGLQSLVTLKHLEIIDSPALDSLATLQSYEPIEGISSHIHELFPALESLKVDDLSPLNTSFCKGLICLRSLNFISLDATILTDEQESVFLLLGSLQELQFIDSRHLLDLPSGLSSLPSLKTLKIIGCKRILGLPKEGLPPSLKQLVIKQCSFELKEQCRSLATSKLEVLTTWIDF</sequence>
<dbReference type="Pfam" id="PF00931">
    <property type="entry name" value="NB-ARC"/>
    <property type="match status" value="1"/>
</dbReference>
<dbReference type="InterPro" id="IPR058922">
    <property type="entry name" value="WHD_DRP"/>
</dbReference>
<feature type="domain" description="Disease resistance protein winged helix" evidence="4">
    <location>
        <begin position="368"/>
        <end position="442"/>
    </location>
</feature>
<dbReference type="Gene3D" id="3.40.50.300">
    <property type="entry name" value="P-loop containing nucleotide triphosphate hydrolases"/>
    <property type="match status" value="1"/>
</dbReference>
<evidence type="ECO:0000256" key="1">
    <source>
        <dbReference type="ARBA" id="ARBA00022737"/>
    </source>
</evidence>
<dbReference type="Gene3D" id="3.80.10.10">
    <property type="entry name" value="Ribonuclease Inhibitor"/>
    <property type="match status" value="4"/>
</dbReference>
<reference evidence="5" key="1">
    <citation type="submission" date="2018-08" db="EMBL/GenBank/DDBJ databases">
        <authorList>
            <person name="Rossello M."/>
        </authorList>
    </citation>
    <scope>NUCLEOTIDE SEQUENCE [LARGE SCALE GENOMIC DNA]</scope>
    <source>
        <strain evidence="5">cv. Chinese Spring</strain>
    </source>
</reference>
<evidence type="ECO:0000313" key="6">
    <source>
        <dbReference type="Proteomes" id="UP000019116"/>
    </source>
</evidence>
<dbReference type="SUPFAM" id="SSF52058">
    <property type="entry name" value="L domain-like"/>
    <property type="match status" value="1"/>
</dbReference>
<dbReference type="SMART" id="SM00367">
    <property type="entry name" value="LRR_CC"/>
    <property type="match status" value="5"/>
</dbReference>
<dbReference type="Gene3D" id="1.10.8.430">
    <property type="entry name" value="Helical domain of apoptotic protease-activating factors"/>
    <property type="match status" value="1"/>
</dbReference>
<organism evidence="5">
    <name type="scientific">Triticum aestivum</name>
    <name type="common">Wheat</name>
    <dbReference type="NCBI Taxonomy" id="4565"/>
    <lineage>
        <taxon>Eukaryota</taxon>
        <taxon>Viridiplantae</taxon>
        <taxon>Streptophyta</taxon>
        <taxon>Embryophyta</taxon>
        <taxon>Tracheophyta</taxon>
        <taxon>Spermatophyta</taxon>
        <taxon>Magnoliopsida</taxon>
        <taxon>Liliopsida</taxon>
        <taxon>Poales</taxon>
        <taxon>Poaceae</taxon>
        <taxon>BOP clade</taxon>
        <taxon>Pooideae</taxon>
        <taxon>Triticodae</taxon>
        <taxon>Triticeae</taxon>
        <taxon>Triticinae</taxon>
        <taxon>Triticum</taxon>
    </lineage>
</organism>
<evidence type="ECO:0000256" key="2">
    <source>
        <dbReference type="ARBA" id="ARBA00022821"/>
    </source>
</evidence>
<protein>
    <submittedName>
        <fullName evidence="5">Uncharacterized protein</fullName>
    </submittedName>
</protein>
<reference evidence="5" key="2">
    <citation type="submission" date="2018-10" db="UniProtKB">
        <authorList>
            <consortium name="EnsemblPlants"/>
        </authorList>
    </citation>
    <scope>IDENTIFICATION</scope>
</reference>
<dbReference type="EnsemblPlants" id="TraesCS6D02G394100.1">
    <property type="protein sequence ID" value="TraesCS6D02G394100.1.cds1"/>
    <property type="gene ID" value="TraesCS6D02G394100"/>
</dbReference>
<name>A0A3B6QPL8_WHEAT</name>
<dbReference type="SUPFAM" id="SSF52540">
    <property type="entry name" value="P-loop containing nucleoside triphosphate hydrolases"/>
    <property type="match status" value="1"/>
</dbReference>
<dbReference type="OrthoDB" id="683516at2759"/>
<keyword evidence="1" id="KW-0677">Repeat</keyword>
<feature type="domain" description="NB-ARC" evidence="3">
    <location>
        <begin position="116"/>
        <end position="282"/>
    </location>
</feature>
<keyword evidence="6" id="KW-1185">Reference proteome</keyword>
<evidence type="ECO:0000259" key="4">
    <source>
        <dbReference type="Pfam" id="PF23559"/>
    </source>
</evidence>
<evidence type="ECO:0000313" key="5">
    <source>
        <dbReference type="EnsemblPlants" id="TraesCS6D02G394100.1.cds1"/>
    </source>
</evidence>
<dbReference type="InterPro" id="IPR032675">
    <property type="entry name" value="LRR_dom_sf"/>
</dbReference>
<dbReference type="InterPro" id="IPR042197">
    <property type="entry name" value="Apaf_helical"/>
</dbReference>
<dbReference type="AlphaFoldDB" id="A0A3B6QPL8"/>
<accession>A0A3B6QPL8</accession>
<dbReference type="PANTHER" id="PTHR36766:SF73">
    <property type="entry name" value="NB-ARC DOMAIN-CONTAINING PROTEIN"/>
    <property type="match status" value="1"/>
</dbReference>
<dbReference type="Gramene" id="TraesCS6D03G0904400.1">
    <property type="protein sequence ID" value="TraesCS6D03G0904400.1.CDS1"/>
    <property type="gene ID" value="TraesCS6D03G0904400"/>
</dbReference>
<dbReference type="Gramene" id="TraesCS6D02G394100.1">
    <property type="protein sequence ID" value="TraesCS6D02G394100.1.cds1"/>
    <property type="gene ID" value="TraesCS6D02G394100"/>
</dbReference>